<dbReference type="NCBIfam" id="NF006718">
    <property type="entry name" value="PRK09256.1"/>
    <property type="match status" value="1"/>
</dbReference>
<dbReference type="OrthoDB" id="9815709at2"/>
<dbReference type="FunFam" id="3.30.160.20:FF:000046">
    <property type="entry name" value="Peptidyl-tRNA hydrolase ICT1"/>
    <property type="match status" value="1"/>
</dbReference>
<feature type="compositionally biased region" description="Basic residues" evidence="2">
    <location>
        <begin position="102"/>
        <end position="126"/>
    </location>
</feature>
<dbReference type="GO" id="GO:0004045">
    <property type="term" value="F:peptidyl-tRNA hydrolase activity"/>
    <property type="evidence" value="ECO:0007669"/>
    <property type="project" value="TreeGrafter"/>
</dbReference>
<name>A0A090MT37_AFIFE</name>
<dbReference type="Pfam" id="PF00472">
    <property type="entry name" value="RF-1"/>
    <property type="match status" value="1"/>
</dbReference>
<organism evidence="4 5">
    <name type="scientific">Afipia felis</name>
    <name type="common">Cat scratch disease bacillus</name>
    <dbReference type="NCBI Taxonomy" id="1035"/>
    <lineage>
        <taxon>Bacteria</taxon>
        <taxon>Pseudomonadati</taxon>
        <taxon>Pseudomonadota</taxon>
        <taxon>Alphaproteobacteria</taxon>
        <taxon>Hyphomicrobiales</taxon>
        <taxon>Nitrobacteraceae</taxon>
        <taxon>Afipia</taxon>
    </lineage>
</organism>
<proteinExistence type="inferred from homology"/>
<feature type="domain" description="Prokaryotic-type class I peptide chain release factors" evidence="3">
    <location>
        <begin position="7"/>
        <end position="132"/>
    </location>
</feature>
<dbReference type="STRING" id="1035.BN961_02767"/>
<sequence length="138" mass="15599">MIRVTRDIIIDESDIDISFVRASGPGGQNVNKLSTAAQLRFDVGRLNLAADTLERLQTLAGQRMTKDGVLVLHAQRFRTQERNRADAIDRLLVLLREAAVRPKPRRPTRPTLGSKKRRLDGKKRRSDIKAGRSARFDD</sequence>
<reference evidence="4 5" key="1">
    <citation type="journal article" date="2014" name="Genome Announc.">
        <title>Genome Sequence of Afipia felis Strain 76713, Isolated in Hospital Water Using an Amoeba Co-Culture Procedure.</title>
        <authorList>
            <person name="Benamar S."/>
            <person name="La Scola B."/>
            <person name="Croce O."/>
        </authorList>
    </citation>
    <scope>NUCLEOTIDE SEQUENCE [LARGE SCALE GENOMIC DNA]</scope>
    <source>
        <strain evidence="4 5">76713</strain>
    </source>
</reference>
<comment type="caution">
    <text evidence="4">The sequence shown here is derived from an EMBL/GenBank/DDBJ whole genome shotgun (WGS) entry which is preliminary data.</text>
</comment>
<keyword evidence="5" id="KW-1185">Reference proteome</keyword>
<dbReference type="RefSeq" id="WP_009339885.1">
    <property type="nucleotide sequence ID" value="NZ_CCAZ020000002.1"/>
</dbReference>
<dbReference type="GO" id="GO:0043022">
    <property type="term" value="F:ribosome binding"/>
    <property type="evidence" value="ECO:0007669"/>
    <property type="project" value="TreeGrafter"/>
</dbReference>
<protein>
    <submittedName>
        <fullName evidence="4">Peptidyl-tRNA hydrolase YaeJ</fullName>
    </submittedName>
</protein>
<evidence type="ECO:0000256" key="1">
    <source>
        <dbReference type="ARBA" id="ARBA00010835"/>
    </source>
</evidence>
<gene>
    <name evidence="4" type="primary">yaeJ</name>
    <name evidence="4" type="ORF">BN961_02767</name>
</gene>
<dbReference type="PANTHER" id="PTHR47814:SF1">
    <property type="entry name" value="PEPTIDYL-TRNA HYDROLASE ARFB"/>
    <property type="match status" value="1"/>
</dbReference>
<dbReference type="GO" id="GO:0072344">
    <property type="term" value="P:rescue of stalled ribosome"/>
    <property type="evidence" value="ECO:0007669"/>
    <property type="project" value="TreeGrafter"/>
</dbReference>
<keyword evidence="4" id="KW-0378">Hydrolase</keyword>
<feature type="compositionally biased region" description="Basic and acidic residues" evidence="2">
    <location>
        <begin position="127"/>
        <end position="138"/>
    </location>
</feature>
<evidence type="ECO:0000313" key="5">
    <source>
        <dbReference type="Proteomes" id="UP000035762"/>
    </source>
</evidence>
<evidence type="ECO:0000256" key="2">
    <source>
        <dbReference type="SAM" id="MobiDB-lite"/>
    </source>
</evidence>
<evidence type="ECO:0000313" key="4">
    <source>
        <dbReference type="EMBL" id="CEG09342.1"/>
    </source>
</evidence>
<comment type="similarity">
    <text evidence="1">Belongs to the prokaryotic/mitochondrial release factor family.</text>
</comment>
<accession>A0A090MT37</accession>
<dbReference type="PANTHER" id="PTHR47814">
    <property type="entry name" value="PEPTIDYL-TRNA HYDROLASE ARFB"/>
    <property type="match status" value="1"/>
</dbReference>
<dbReference type="InterPro" id="IPR045853">
    <property type="entry name" value="Pep_chain_release_fac_I_sf"/>
</dbReference>
<dbReference type="SUPFAM" id="SSF75620">
    <property type="entry name" value="Release factor"/>
    <property type="match status" value="1"/>
</dbReference>
<dbReference type="GO" id="GO:0003747">
    <property type="term" value="F:translation release factor activity"/>
    <property type="evidence" value="ECO:0007669"/>
    <property type="project" value="InterPro"/>
</dbReference>
<dbReference type="EMBL" id="CCAZ020000002">
    <property type="protein sequence ID" value="CEG09342.1"/>
    <property type="molecule type" value="Genomic_DNA"/>
</dbReference>
<feature type="region of interest" description="Disordered" evidence="2">
    <location>
        <begin position="102"/>
        <end position="138"/>
    </location>
</feature>
<dbReference type="AlphaFoldDB" id="A0A090MT37"/>
<evidence type="ECO:0000259" key="3">
    <source>
        <dbReference type="Pfam" id="PF00472"/>
    </source>
</evidence>
<dbReference type="Proteomes" id="UP000035762">
    <property type="component" value="Unassembled WGS sequence"/>
</dbReference>
<dbReference type="InterPro" id="IPR000352">
    <property type="entry name" value="Pep_chain_release_fac_I"/>
</dbReference>
<dbReference type="Gene3D" id="3.30.160.20">
    <property type="match status" value="1"/>
</dbReference>